<evidence type="ECO:0000313" key="4">
    <source>
        <dbReference type="Proteomes" id="UP001162164"/>
    </source>
</evidence>
<dbReference type="Pfam" id="PF05380">
    <property type="entry name" value="Peptidase_A17"/>
    <property type="match status" value="1"/>
</dbReference>
<protein>
    <recommendedName>
        <fullName evidence="2">Integrase catalytic domain-containing protein</fullName>
    </recommendedName>
</protein>
<dbReference type="PANTHER" id="PTHR47331">
    <property type="entry name" value="PHD-TYPE DOMAIN-CONTAINING PROTEIN"/>
    <property type="match status" value="1"/>
</dbReference>
<dbReference type="Pfam" id="PF18701">
    <property type="entry name" value="DUF5641"/>
    <property type="match status" value="1"/>
</dbReference>
<evidence type="ECO:0000259" key="2">
    <source>
        <dbReference type="PROSITE" id="PS50994"/>
    </source>
</evidence>
<gene>
    <name evidence="3" type="ORF">NQ317_018679</name>
</gene>
<dbReference type="PROSITE" id="PS50994">
    <property type="entry name" value="INTEGRASE"/>
    <property type="match status" value="1"/>
</dbReference>
<name>A0ABQ9JB49_9CUCU</name>
<organism evidence="3 4">
    <name type="scientific">Molorchus minor</name>
    <dbReference type="NCBI Taxonomy" id="1323400"/>
    <lineage>
        <taxon>Eukaryota</taxon>
        <taxon>Metazoa</taxon>
        <taxon>Ecdysozoa</taxon>
        <taxon>Arthropoda</taxon>
        <taxon>Hexapoda</taxon>
        <taxon>Insecta</taxon>
        <taxon>Pterygota</taxon>
        <taxon>Neoptera</taxon>
        <taxon>Endopterygota</taxon>
        <taxon>Coleoptera</taxon>
        <taxon>Polyphaga</taxon>
        <taxon>Cucujiformia</taxon>
        <taxon>Chrysomeloidea</taxon>
        <taxon>Cerambycidae</taxon>
        <taxon>Lamiinae</taxon>
        <taxon>Monochamini</taxon>
        <taxon>Molorchus</taxon>
    </lineage>
</organism>
<dbReference type="Gene3D" id="3.30.420.10">
    <property type="entry name" value="Ribonuclease H-like superfamily/Ribonuclease H"/>
    <property type="match status" value="1"/>
</dbReference>
<feature type="domain" description="Integrase catalytic" evidence="2">
    <location>
        <begin position="225"/>
        <end position="401"/>
    </location>
</feature>
<dbReference type="InterPro" id="IPR043502">
    <property type="entry name" value="DNA/RNA_pol_sf"/>
</dbReference>
<reference evidence="3" key="1">
    <citation type="journal article" date="2023" name="Insect Mol. Biol.">
        <title>Genome sequencing provides insights into the evolution of gene families encoding plant cell wall-degrading enzymes in longhorned beetles.</title>
        <authorList>
            <person name="Shin N.R."/>
            <person name="Okamura Y."/>
            <person name="Kirsch R."/>
            <person name="Pauchet Y."/>
        </authorList>
    </citation>
    <scope>NUCLEOTIDE SEQUENCE</scope>
    <source>
        <strain evidence="3">MMC_N1</strain>
    </source>
</reference>
<dbReference type="SUPFAM" id="SSF53098">
    <property type="entry name" value="Ribonuclease H-like"/>
    <property type="match status" value="1"/>
</dbReference>
<dbReference type="SUPFAM" id="SSF56672">
    <property type="entry name" value="DNA/RNA polymerases"/>
    <property type="match status" value="1"/>
</dbReference>
<dbReference type="InterPro" id="IPR041588">
    <property type="entry name" value="Integrase_H2C2"/>
</dbReference>
<sequence length="1222" mass="139650">MKGPETGPGERAQRSSGEPSDTGYWLNGAKYGGLLGPLIWPVGRAENLLGGAGQFKNKILRARSVRKQKYDYWNALGKVFTIDEGFFVRSGSGPTTGNNSGKQERFVRSGSGPTKINKTESYSYYGFLLGALCLSLAGVTYRVRRGQLLNLSQCFTVYRTTDFLDLGLISANTSRHTELPTFWDLASGTDIEYKLAPLAGGEFHNTRTNLAYLLFYYENEHENEYKNYPECYDSNRDENYENPDFQPTENTESGENENFRALASEIPFNPILFRIQSKERYSFHFRKYSTFPKNTGNHRESHHNIPKRIVSDNGTEFNNNTLKEYFQLINVELHLTTEANPNSNALIERLHSTLLEKLRIINIKDPKQSPENQMITAIFIYNNSIHSTTKYSPFSILYGPYIHELDFNLDEDVYENNTQKRKAEIVPFIEQINKKTIQRNTTAINKANEKRNDDTPETNLCSKNGLPIIQNTHLGWIVSGEVSGAKPKGKASQKIVCNLSVNSEIQDQLTRFWQLEETGSEECVISSDDIECERLFVNTTYRNCDGRFVVSIPFKDSPTKLGDSKQMALTRLLSLERRFSRNQNFKRDYLNEKQRPLQRILWRDDPSQEVEVYNLNTVTFGLASSPFLAVRCVKQLALDFVGTNPKASEVLSRDFYVDDMLSGADSEEEAIQICRNVSDILGSGGFDLRKLNSNSKNVLSHLKNLNESNVLSLGQNEKTKTLGLYRACDEDNLTYQVGFNSSDKGSITKRKILSEISQIFDPLGLVCACIIIPKVILQQLWSFNLSWDDDVPISLASEWQRFNKELLVLNTMSIPKFVCCEDYQTMEIHGFSDASLTAYAACIYVRSIDAQGTVESNLLCAKAKVAPIKTLTVPKLELCGAFLLAKLLKMVQSSLHIDKVFLWCDSTVVIMENSGLNLFHKYSSYVKLKRVVACVRRFIWNRVVNHRDPQNHKRGPLSPEELNDSEKCLVRMAQGESFSDEIKALRKGEKLNKGSLSSLCPFIDEDDGLYVSVGDFSCQIFLTKRNTLLCFFSSKHILTKLILIQEHQRLLHSGPQMLLSSIRERFWSVGGRTLVRQMVHECIRCVELNLLHCNHKWEFYLKHRQQKLVQLFWSRWTLEYVSKLQNRTKWKCIQDDLKKDMLVVVKDKDTHPLCWRLGRATTIHPGPDGVARVATIRTADGPIKRSFSKLCPLKVKVDVCFSNDFLKFTRIKWRFNTLQIQI</sequence>
<evidence type="ECO:0000256" key="1">
    <source>
        <dbReference type="SAM" id="MobiDB-lite"/>
    </source>
</evidence>
<comment type="caution">
    <text evidence="3">The sequence shown here is derived from an EMBL/GenBank/DDBJ whole genome shotgun (WGS) entry which is preliminary data.</text>
</comment>
<dbReference type="Pfam" id="PF17921">
    <property type="entry name" value="Integrase_H2C2"/>
    <property type="match status" value="1"/>
</dbReference>
<dbReference type="Proteomes" id="UP001162164">
    <property type="component" value="Unassembled WGS sequence"/>
</dbReference>
<dbReference type="PANTHER" id="PTHR47331:SF4">
    <property type="entry name" value="PEPTIDASE S1 DOMAIN-CONTAINING PROTEIN"/>
    <property type="match status" value="1"/>
</dbReference>
<dbReference type="InterPro" id="IPR036397">
    <property type="entry name" value="RNaseH_sf"/>
</dbReference>
<dbReference type="InterPro" id="IPR001584">
    <property type="entry name" value="Integrase_cat-core"/>
</dbReference>
<dbReference type="InterPro" id="IPR008042">
    <property type="entry name" value="Retrotrans_Pao"/>
</dbReference>
<dbReference type="InterPro" id="IPR040676">
    <property type="entry name" value="DUF5641"/>
</dbReference>
<feature type="region of interest" description="Disordered" evidence="1">
    <location>
        <begin position="232"/>
        <end position="255"/>
    </location>
</feature>
<dbReference type="EMBL" id="JAPWTJ010000830">
    <property type="protein sequence ID" value="KAJ8975408.1"/>
    <property type="molecule type" value="Genomic_DNA"/>
</dbReference>
<feature type="region of interest" description="Disordered" evidence="1">
    <location>
        <begin position="92"/>
        <end position="112"/>
    </location>
</feature>
<dbReference type="InterPro" id="IPR012337">
    <property type="entry name" value="RNaseH-like_sf"/>
</dbReference>
<evidence type="ECO:0000313" key="3">
    <source>
        <dbReference type="EMBL" id="KAJ8975408.1"/>
    </source>
</evidence>
<keyword evidence="4" id="KW-1185">Reference proteome</keyword>
<feature type="compositionally biased region" description="Low complexity" evidence="1">
    <location>
        <begin position="92"/>
        <end position="101"/>
    </location>
</feature>
<feature type="region of interest" description="Disordered" evidence="1">
    <location>
        <begin position="1"/>
        <end position="21"/>
    </location>
</feature>
<accession>A0ABQ9JB49</accession>
<proteinExistence type="predicted"/>